<reference evidence="1 2" key="1">
    <citation type="submission" date="2022-12" db="EMBL/GenBank/DDBJ databases">
        <title>Chromosome-level genome of Tegillarca granosa.</title>
        <authorList>
            <person name="Kim J."/>
        </authorList>
    </citation>
    <scope>NUCLEOTIDE SEQUENCE [LARGE SCALE GENOMIC DNA]</scope>
    <source>
        <strain evidence="1">Teg-2019</strain>
        <tissue evidence="1">Adductor muscle</tissue>
    </source>
</reference>
<evidence type="ECO:0008006" key="3">
    <source>
        <dbReference type="Google" id="ProtNLM"/>
    </source>
</evidence>
<evidence type="ECO:0000313" key="2">
    <source>
        <dbReference type="Proteomes" id="UP001217089"/>
    </source>
</evidence>
<keyword evidence="2" id="KW-1185">Reference proteome</keyword>
<gene>
    <name evidence="1" type="ORF">KUTeg_013946</name>
</gene>
<organism evidence="1 2">
    <name type="scientific">Tegillarca granosa</name>
    <name type="common">Malaysian cockle</name>
    <name type="synonym">Anadara granosa</name>
    <dbReference type="NCBI Taxonomy" id="220873"/>
    <lineage>
        <taxon>Eukaryota</taxon>
        <taxon>Metazoa</taxon>
        <taxon>Spiralia</taxon>
        <taxon>Lophotrochozoa</taxon>
        <taxon>Mollusca</taxon>
        <taxon>Bivalvia</taxon>
        <taxon>Autobranchia</taxon>
        <taxon>Pteriomorphia</taxon>
        <taxon>Arcoida</taxon>
        <taxon>Arcoidea</taxon>
        <taxon>Arcidae</taxon>
        <taxon>Tegillarca</taxon>
    </lineage>
</organism>
<proteinExistence type="predicted"/>
<evidence type="ECO:0000313" key="1">
    <source>
        <dbReference type="EMBL" id="KAJ8309072.1"/>
    </source>
</evidence>
<sequence length="188" mass="21311">MFVLDFEEAFKIDTKIANHKSLFWNVASHSISLSISKNKGLCFSLGPSHMTACPEFGVCSSSFLSYTYDNIIFLQAQYKQHDSVYKFIRKLTTLCYLPQEQIQTAFNCLANTVDKENAPKLQELNSVWPIASWTVFIRATRTNNDVEGWHHRLNTDPKAGSGNMGIYTIFSLLFEEASLIPINITLIS</sequence>
<dbReference type="EMBL" id="JARBDR010000657">
    <property type="protein sequence ID" value="KAJ8309072.1"/>
    <property type="molecule type" value="Genomic_DNA"/>
</dbReference>
<dbReference type="Proteomes" id="UP001217089">
    <property type="component" value="Unassembled WGS sequence"/>
</dbReference>
<name>A0ABQ9EZL6_TEGGR</name>
<accession>A0ABQ9EZL6</accession>
<comment type="caution">
    <text evidence="1">The sequence shown here is derived from an EMBL/GenBank/DDBJ whole genome shotgun (WGS) entry which is preliminary data.</text>
</comment>
<protein>
    <recommendedName>
        <fullName evidence="3">MULE transposase domain-containing protein</fullName>
    </recommendedName>
</protein>